<evidence type="ECO:0000256" key="3">
    <source>
        <dbReference type="ARBA" id="ARBA00009479"/>
    </source>
</evidence>
<dbReference type="NCBIfam" id="TIGR00038">
    <property type="entry name" value="efp"/>
    <property type="match status" value="1"/>
</dbReference>
<evidence type="ECO:0000256" key="6">
    <source>
        <dbReference type="ARBA" id="ARBA00022917"/>
    </source>
</evidence>
<evidence type="ECO:0000256" key="4">
    <source>
        <dbReference type="ARBA" id="ARBA00022490"/>
    </source>
</evidence>
<dbReference type="EMBL" id="UINC01138840">
    <property type="protein sequence ID" value="SVD25029.1"/>
    <property type="molecule type" value="Genomic_DNA"/>
</dbReference>
<dbReference type="SUPFAM" id="SSF50104">
    <property type="entry name" value="Translation proteins SH3-like domain"/>
    <property type="match status" value="1"/>
</dbReference>
<dbReference type="Pfam" id="PF09285">
    <property type="entry name" value="Elong-fact-P_C"/>
    <property type="match status" value="1"/>
</dbReference>
<name>A0A382TSL3_9ZZZZ</name>
<dbReference type="FunFam" id="2.40.50.140:FF:000009">
    <property type="entry name" value="Elongation factor P"/>
    <property type="match status" value="1"/>
</dbReference>
<dbReference type="Pfam" id="PF08207">
    <property type="entry name" value="EFP_N"/>
    <property type="match status" value="1"/>
</dbReference>
<comment type="subcellular location">
    <subcellularLocation>
        <location evidence="1">Cytoplasm</location>
    </subcellularLocation>
</comment>
<dbReference type="AlphaFoldDB" id="A0A382TSL3"/>
<dbReference type="InterPro" id="IPR012340">
    <property type="entry name" value="NA-bd_OB-fold"/>
</dbReference>
<organism evidence="9">
    <name type="scientific">marine metagenome</name>
    <dbReference type="NCBI Taxonomy" id="408172"/>
    <lineage>
        <taxon>unclassified sequences</taxon>
        <taxon>metagenomes</taxon>
        <taxon>ecological metagenomes</taxon>
    </lineage>
</organism>
<evidence type="ECO:0000313" key="9">
    <source>
        <dbReference type="EMBL" id="SVD25029.1"/>
    </source>
</evidence>
<dbReference type="GO" id="GO:0003746">
    <property type="term" value="F:translation elongation factor activity"/>
    <property type="evidence" value="ECO:0007669"/>
    <property type="project" value="UniProtKB-KW"/>
</dbReference>
<dbReference type="SMART" id="SM01185">
    <property type="entry name" value="EFP"/>
    <property type="match status" value="1"/>
</dbReference>
<evidence type="ECO:0000256" key="5">
    <source>
        <dbReference type="ARBA" id="ARBA00022768"/>
    </source>
</evidence>
<gene>
    <name evidence="9" type="ORF">METZ01_LOCUS377883</name>
</gene>
<dbReference type="InterPro" id="IPR013852">
    <property type="entry name" value="Transl_elong_P/YeiP_CS"/>
</dbReference>
<dbReference type="InterPro" id="IPR013185">
    <property type="entry name" value="Transl_elong_KOW-like"/>
</dbReference>
<dbReference type="FunFam" id="2.30.30.30:FF:000003">
    <property type="entry name" value="Elongation factor P"/>
    <property type="match status" value="1"/>
</dbReference>
<dbReference type="SUPFAM" id="SSF50249">
    <property type="entry name" value="Nucleic acid-binding proteins"/>
    <property type="match status" value="2"/>
</dbReference>
<dbReference type="Pfam" id="PF01132">
    <property type="entry name" value="EFP"/>
    <property type="match status" value="1"/>
</dbReference>
<sequence>MISVQATRLRKGMLILMGGNLFRVLELKHLTPGKGRGFVQCRFRNIRSGTLIDHKFRSEDDVERAILDSRRMQFLYADGEAYNFMDTENFEQVQLTGETLGGSVNYLLPDSVIKVELFDEEPVGIELPLTVDLEVKETAPAIKGATASAQLKPALLETGLVVQVPPFVTNGDRIRVNTETGEYQARV</sequence>
<dbReference type="SMART" id="SM00841">
    <property type="entry name" value="Elong-fact-P_C"/>
    <property type="match status" value="1"/>
</dbReference>
<comment type="similarity">
    <text evidence="3">Belongs to the elongation factor P family.</text>
</comment>
<dbReference type="GO" id="GO:0043043">
    <property type="term" value="P:peptide biosynthetic process"/>
    <property type="evidence" value="ECO:0007669"/>
    <property type="project" value="InterPro"/>
</dbReference>
<comment type="pathway">
    <text evidence="2">Protein biosynthesis; polypeptide chain elongation.</text>
</comment>
<dbReference type="FunFam" id="2.40.50.140:FF:000004">
    <property type="entry name" value="Elongation factor P"/>
    <property type="match status" value="1"/>
</dbReference>
<keyword evidence="6" id="KW-0648">Protein biosynthesis</keyword>
<dbReference type="PANTHER" id="PTHR30053:SF14">
    <property type="entry name" value="TRANSLATION ELONGATION FACTOR KOW-LIKE DOMAIN-CONTAINING PROTEIN"/>
    <property type="match status" value="1"/>
</dbReference>
<dbReference type="GO" id="GO:0005829">
    <property type="term" value="C:cytosol"/>
    <property type="evidence" value="ECO:0007669"/>
    <property type="project" value="UniProtKB-ARBA"/>
</dbReference>
<dbReference type="InterPro" id="IPR015365">
    <property type="entry name" value="Elong-fact-P_C"/>
</dbReference>
<dbReference type="Gene3D" id="2.40.50.140">
    <property type="entry name" value="Nucleic acid-binding proteins"/>
    <property type="match status" value="2"/>
</dbReference>
<dbReference type="InterPro" id="IPR014722">
    <property type="entry name" value="Rib_uL2_dom2"/>
</dbReference>
<dbReference type="InterPro" id="IPR008991">
    <property type="entry name" value="Translation_prot_SH3-like_sf"/>
</dbReference>
<dbReference type="PIRSF" id="PIRSF005901">
    <property type="entry name" value="EF-P"/>
    <property type="match status" value="1"/>
</dbReference>
<evidence type="ECO:0000259" key="8">
    <source>
        <dbReference type="SMART" id="SM01185"/>
    </source>
</evidence>
<dbReference type="Gene3D" id="2.30.30.30">
    <property type="match status" value="1"/>
</dbReference>
<dbReference type="InterPro" id="IPR011768">
    <property type="entry name" value="Transl_elongation_fac_P"/>
</dbReference>
<dbReference type="InterPro" id="IPR001059">
    <property type="entry name" value="Transl_elong_P/YeiP_cen"/>
</dbReference>
<keyword evidence="5" id="KW-0251">Elongation factor</keyword>
<proteinExistence type="inferred from homology"/>
<dbReference type="InterPro" id="IPR020599">
    <property type="entry name" value="Transl_elong_fac_P/YeiP"/>
</dbReference>
<evidence type="ECO:0008006" key="10">
    <source>
        <dbReference type="Google" id="ProtNLM"/>
    </source>
</evidence>
<protein>
    <recommendedName>
        <fullName evidence="10">Elongation factor P</fullName>
    </recommendedName>
</protein>
<dbReference type="HAMAP" id="MF_00141">
    <property type="entry name" value="EF_P"/>
    <property type="match status" value="1"/>
</dbReference>
<dbReference type="CDD" id="cd04470">
    <property type="entry name" value="S1_EF-P_repeat_1"/>
    <property type="match status" value="1"/>
</dbReference>
<dbReference type="NCBIfam" id="NF001810">
    <property type="entry name" value="PRK00529.1"/>
    <property type="match status" value="1"/>
</dbReference>
<feature type="domain" description="Translation elongation factor P/YeiP central" evidence="8">
    <location>
        <begin position="69"/>
        <end position="123"/>
    </location>
</feature>
<feature type="domain" description="Elongation factor P C-terminal" evidence="7">
    <location>
        <begin position="131"/>
        <end position="186"/>
    </location>
</feature>
<dbReference type="PROSITE" id="PS01275">
    <property type="entry name" value="EFP"/>
    <property type="match status" value="1"/>
</dbReference>
<keyword evidence="4" id="KW-0963">Cytoplasm</keyword>
<dbReference type="PANTHER" id="PTHR30053">
    <property type="entry name" value="ELONGATION FACTOR P"/>
    <property type="match status" value="1"/>
</dbReference>
<dbReference type="CDD" id="cd05794">
    <property type="entry name" value="S1_EF-P_repeat_2"/>
    <property type="match status" value="1"/>
</dbReference>
<accession>A0A382TSL3</accession>
<evidence type="ECO:0000259" key="7">
    <source>
        <dbReference type="SMART" id="SM00841"/>
    </source>
</evidence>
<dbReference type="UniPathway" id="UPA00345"/>
<reference evidence="9" key="1">
    <citation type="submission" date="2018-05" db="EMBL/GenBank/DDBJ databases">
        <authorList>
            <person name="Lanie J.A."/>
            <person name="Ng W.-L."/>
            <person name="Kazmierczak K.M."/>
            <person name="Andrzejewski T.M."/>
            <person name="Davidsen T.M."/>
            <person name="Wayne K.J."/>
            <person name="Tettelin H."/>
            <person name="Glass J.I."/>
            <person name="Rusch D."/>
            <person name="Podicherti R."/>
            <person name="Tsui H.-C.T."/>
            <person name="Winkler M.E."/>
        </authorList>
    </citation>
    <scope>NUCLEOTIDE SEQUENCE</scope>
</reference>
<evidence type="ECO:0000256" key="1">
    <source>
        <dbReference type="ARBA" id="ARBA00004496"/>
    </source>
</evidence>
<evidence type="ECO:0000256" key="2">
    <source>
        <dbReference type="ARBA" id="ARBA00004815"/>
    </source>
</evidence>